<protein>
    <submittedName>
        <fullName evidence="5">DNA topoisomerase 2-binding protein 1</fullName>
    </submittedName>
</protein>
<dbReference type="GO" id="GO:0007095">
    <property type="term" value="P:mitotic G2 DNA damage checkpoint signaling"/>
    <property type="evidence" value="ECO:0007669"/>
    <property type="project" value="TreeGrafter"/>
</dbReference>
<dbReference type="Pfam" id="PF00533">
    <property type="entry name" value="BRCT"/>
    <property type="match status" value="3"/>
</dbReference>
<dbReference type="FunFam" id="3.40.50.10190:FF:000018">
    <property type="entry name" value="DNA topoisomerase 2-binding protein 1"/>
    <property type="match status" value="1"/>
</dbReference>
<feature type="domain" description="BRCT" evidence="2">
    <location>
        <begin position="615"/>
        <end position="712"/>
    </location>
</feature>
<dbReference type="OrthoDB" id="251770at2759"/>
<feature type="domain" description="BRCT" evidence="2">
    <location>
        <begin position="1096"/>
        <end position="1188"/>
    </location>
</feature>
<reference evidence="3 4" key="2">
    <citation type="submission" date="2018-11" db="EMBL/GenBank/DDBJ databases">
        <authorList>
            <consortium name="Pathogen Informatics"/>
        </authorList>
    </citation>
    <scope>NUCLEOTIDE SEQUENCE [LARGE SCALE GENOMIC DNA]</scope>
</reference>
<dbReference type="GO" id="GO:0006270">
    <property type="term" value="P:DNA replication initiation"/>
    <property type="evidence" value="ECO:0007669"/>
    <property type="project" value="TreeGrafter"/>
</dbReference>
<dbReference type="InterPro" id="IPR036420">
    <property type="entry name" value="BRCT_dom_sf"/>
</dbReference>
<evidence type="ECO:0000313" key="5">
    <source>
        <dbReference type="WBParaSite" id="TASK_0000745101-mRNA-1"/>
    </source>
</evidence>
<reference evidence="5" key="1">
    <citation type="submission" date="2016-04" db="UniProtKB">
        <authorList>
            <consortium name="WormBaseParasite"/>
        </authorList>
    </citation>
    <scope>IDENTIFICATION</scope>
</reference>
<dbReference type="InterPro" id="IPR049936">
    <property type="entry name" value="TopBP1_BRCT_8"/>
</dbReference>
<dbReference type="SUPFAM" id="SSF52113">
    <property type="entry name" value="BRCT domain"/>
    <property type="match status" value="6"/>
</dbReference>
<dbReference type="CDD" id="cd17731">
    <property type="entry name" value="BRCT_TopBP1_rpt2_like"/>
    <property type="match status" value="1"/>
</dbReference>
<dbReference type="Pfam" id="PF12738">
    <property type="entry name" value="PTCB-BRCT"/>
    <property type="match status" value="2"/>
</dbReference>
<evidence type="ECO:0000256" key="1">
    <source>
        <dbReference type="ARBA" id="ARBA00022737"/>
    </source>
</evidence>
<dbReference type="Gene3D" id="3.40.50.10190">
    <property type="entry name" value="BRCT domain"/>
    <property type="match status" value="9"/>
</dbReference>
<organism evidence="5">
    <name type="scientific">Taenia asiatica</name>
    <name type="common">Asian tapeworm</name>
    <dbReference type="NCBI Taxonomy" id="60517"/>
    <lineage>
        <taxon>Eukaryota</taxon>
        <taxon>Metazoa</taxon>
        <taxon>Spiralia</taxon>
        <taxon>Lophotrochozoa</taxon>
        <taxon>Platyhelminthes</taxon>
        <taxon>Cestoda</taxon>
        <taxon>Eucestoda</taxon>
        <taxon>Cyclophyllidea</taxon>
        <taxon>Taeniidae</taxon>
        <taxon>Taenia</taxon>
    </lineage>
</organism>
<dbReference type="EMBL" id="UYRS01018620">
    <property type="protein sequence ID" value="VDK38401.1"/>
    <property type="molecule type" value="Genomic_DNA"/>
</dbReference>
<feature type="domain" description="BRCT" evidence="2">
    <location>
        <begin position="813"/>
        <end position="927"/>
    </location>
</feature>
<dbReference type="InterPro" id="IPR059215">
    <property type="entry name" value="BRCT2_TopBP1-like"/>
</dbReference>
<gene>
    <name evidence="3" type="ORF">TASK_LOCUS7452</name>
</gene>
<feature type="domain" description="BRCT" evidence="2">
    <location>
        <begin position="99"/>
        <end position="187"/>
    </location>
</feature>
<dbReference type="SMART" id="SM00292">
    <property type="entry name" value="BRCT"/>
    <property type="match status" value="8"/>
</dbReference>
<feature type="domain" description="BRCT" evidence="2">
    <location>
        <begin position="521"/>
        <end position="597"/>
    </location>
</feature>
<evidence type="ECO:0000313" key="3">
    <source>
        <dbReference type="EMBL" id="VDK38401.1"/>
    </source>
</evidence>
<dbReference type="PANTHER" id="PTHR13561">
    <property type="entry name" value="DNA REPLICATION REGULATOR DPB11-RELATED"/>
    <property type="match status" value="1"/>
</dbReference>
<name>A0A158R9L7_TAEAS</name>
<sequence length="1348" mass="148376">MPPGLYHLYFIKDFITPLQNLAFDAVTSYENLRPVWVDGEDAVEKFKDSSPNNCCFVLGKFIGPVYEHFRALGSSVFGPQVLLNYLREERPLPNVSHPLFSTALRNANVTVTSITGQQRESLFSSIEMLHGVASRNLTDEVNVIVAPKVGSKKYVVGASRGLHILTPEWIDEAWKLSETVDPIDMLQHSSLSKFKLPIFAQLVICVSGLTFEERKEVAEIVRNNGGQYSGEMKIGLTTHLLVKRAGGMKYNFAKKWKVRVVSVRWLSDSVSKGYALDETDYYVTEDNTQHQKCHSSTPTSSISVSDPSVLADLSAISDPNHVRLDETNLSCLKDLTNSARLSNSSKNKFLAGCVIFLYGCDPSESAKFAEIIKIGGGVLCVGASEKVTESVTHVIFGADSKPIPPSDLEPEVFYVTHDWLEQCYKQHKRLAEKEFEPPFLTKTESSNQTIDDNKNSEVPVDTEEIQLINQYFKDGELADMDDFLSVDNNPKDQTLQADAEETKLVTLKKSELEVQDEVTSSDAGLFSHLIFKPDINFSLTAHPDLSEAIKDEGGSVVNDSSVAADYIICSYVLRQPVTSNMITPYWINCCVTAKTLLISELDTRVGFRPTHIPASATLPLVGCVISLSGFVGNDRVFLTDLARGLGAVVQECFLRKSAPSRNLIASTHLVAARPDGRKWPASKQWGLPAVSCSWLYASATTGRRAAEKEHPVLEEDPLVPQDWSQVNQRPSLISKVTPKSMRQSVEGGQLKTPMWVGASDQTRTPSLGSLEVMRVSPPLSEQVTRCLKTALSKTSMLPKRNLVETDFTKTAQSGGGVLESVVICVAKSLSDRQVALNGLVKQLGGDFRWNFDAKVCTHMIACRSTCFLPAPSPMPKGVAAAGQPPPNLLDPDVQSALEASNVRVVVPQWLYDCQRLGKRLPEADYAFSIDSATTISPEQSTSKAPDVADAVDSAQSPSILSDVARRLESVMGSKAQSFKENPYPERRRTHRIRRRHMPACDSVVDGFGLSSSKAPPSDIILPDQALQAWYTSPKAVYYMSKRAKTDIYINRFDGNTMTLLRSETDFLPPMWPKAKVLVSPLSRVKVTTPKPPQQPQSSTSVTRIRIFSITGMNQDEKVRYQAIITELGADLDSGMTVGETTTHLIINSPSRCEKCLMCMASGKWILHKSYLDACATASTWLPEEAYEWGGPGTEPLLIQLSPAPNRSGSTGGLSYDQLRDLARAARYWRKTGGGAFKDWRVVFASGCDRESSFRRIIEFGGGKVLASGPPYPPAEQVTHAFTKRRSSSSRSSGLQPELPTVEGYEWLRAEFLCAHLTGMGSASRSDFLVKQTGDEATLPTAKRSRVAR</sequence>
<evidence type="ECO:0000259" key="2">
    <source>
        <dbReference type="PROSITE" id="PS50172"/>
    </source>
</evidence>
<dbReference type="CDD" id="cd17728">
    <property type="entry name" value="BRCT_TopBP1_rpt8"/>
    <property type="match status" value="1"/>
</dbReference>
<keyword evidence="1" id="KW-0677">Repeat</keyword>
<dbReference type="PROSITE" id="PS50172">
    <property type="entry name" value="BRCT"/>
    <property type="match status" value="7"/>
</dbReference>
<dbReference type="CDD" id="cd17738">
    <property type="entry name" value="BRCT_TopBP1_rpt7"/>
    <property type="match status" value="1"/>
</dbReference>
<keyword evidence="4" id="KW-1185">Reference proteome</keyword>
<accession>A0A158R9L7</accession>
<evidence type="ECO:0000313" key="4">
    <source>
        <dbReference type="Proteomes" id="UP000282613"/>
    </source>
</evidence>
<proteinExistence type="predicted"/>
<dbReference type="PANTHER" id="PTHR13561:SF20">
    <property type="entry name" value="DNA TOPOISOMERASE 2-BINDING PROTEIN 1"/>
    <property type="match status" value="1"/>
</dbReference>
<feature type="domain" description="BRCT" evidence="2">
    <location>
        <begin position="194"/>
        <end position="283"/>
    </location>
</feature>
<dbReference type="InterPro" id="IPR001357">
    <property type="entry name" value="BRCT_dom"/>
</dbReference>
<dbReference type="FunFam" id="3.40.50.10190:FF:000010">
    <property type="entry name" value="DNA topoisomerase II binding protein 1"/>
    <property type="match status" value="1"/>
</dbReference>
<dbReference type="STRING" id="60517.A0A158R9L7"/>
<feature type="domain" description="BRCT" evidence="2">
    <location>
        <begin position="345"/>
        <end position="437"/>
    </location>
</feature>
<dbReference type="GO" id="GO:0033314">
    <property type="term" value="P:mitotic DNA replication checkpoint signaling"/>
    <property type="evidence" value="ECO:0007669"/>
    <property type="project" value="TreeGrafter"/>
</dbReference>
<dbReference type="Proteomes" id="UP000282613">
    <property type="component" value="Unassembled WGS sequence"/>
</dbReference>
<dbReference type="WBParaSite" id="TASK_0000745101-mRNA-1">
    <property type="protein sequence ID" value="TASK_0000745101-mRNA-1"/>
    <property type="gene ID" value="TASK_0000745101"/>
</dbReference>